<name>A0ABP0VX57_9BRYO</name>
<dbReference type="EMBL" id="OZ020107">
    <property type="protein sequence ID" value="CAK9259089.1"/>
    <property type="molecule type" value="Genomic_DNA"/>
</dbReference>
<dbReference type="PROSITE" id="PS51186">
    <property type="entry name" value="GNAT"/>
    <property type="match status" value="1"/>
</dbReference>
<evidence type="ECO:0000256" key="1">
    <source>
        <dbReference type="RuleBase" id="RU365086"/>
    </source>
</evidence>
<keyword evidence="1" id="KW-0808">Transferase</keyword>
<sequence length="241" mass="26737">MGGGWKSLTVSSYMLGFQHVSLAQNRGEITLGCRFHVPRSNVIRVGPSHRASQSCCSRTRRKGLQAEKLCSVLLIKTAKLKKGGMADQEQQQPQPDTFVLRPLEAADYHKGYLQLLQQLTMVGEISEEAFAGRVDHLQKLGANHHVAVIEDVVRKKIVATGSILVEYKFVHNCGKAGHIEDVVVDNSVRGQHLGLRIVEFLTTFAEEAGCYKVILDCSTENATFYEKCGLSRKGTQMAKYF</sequence>
<feature type="domain" description="N-acetyltransferase" evidence="2">
    <location>
        <begin position="98"/>
        <end position="241"/>
    </location>
</feature>
<comment type="catalytic activity">
    <reaction evidence="1">
        <text>D-glucosamine 6-phosphate + acetyl-CoA = N-acetyl-D-glucosamine 6-phosphate + CoA + H(+)</text>
        <dbReference type="Rhea" id="RHEA:10292"/>
        <dbReference type="ChEBI" id="CHEBI:15378"/>
        <dbReference type="ChEBI" id="CHEBI:57287"/>
        <dbReference type="ChEBI" id="CHEBI:57288"/>
        <dbReference type="ChEBI" id="CHEBI:57513"/>
        <dbReference type="ChEBI" id="CHEBI:58725"/>
        <dbReference type="EC" id="2.3.1.4"/>
    </reaction>
</comment>
<dbReference type="InterPro" id="IPR016181">
    <property type="entry name" value="Acyl_CoA_acyltransferase"/>
</dbReference>
<dbReference type="PANTHER" id="PTHR13355">
    <property type="entry name" value="GLUCOSAMINE 6-PHOSPHATE N-ACETYLTRANSFERASE"/>
    <property type="match status" value="1"/>
</dbReference>
<protein>
    <recommendedName>
        <fullName evidence="1">Glucosamine 6-phosphate N-acetyltransferase</fullName>
        <ecNumber evidence="1">2.3.1.4</ecNumber>
    </recommendedName>
</protein>
<evidence type="ECO:0000259" key="2">
    <source>
        <dbReference type="PROSITE" id="PS51186"/>
    </source>
</evidence>
<evidence type="ECO:0000313" key="3">
    <source>
        <dbReference type="EMBL" id="CAK9259089.1"/>
    </source>
</evidence>
<comment type="similarity">
    <text evidence="1">Belongs to the acetyltransferase family. GNA1 subfamily.</text>
</comment>
<organism evidence="3 4">
    <name type="scientific">Sphagnum jensenii</name>
    <dbReference type="NCBI Taxonomy" id="128206"/>
    <lineage>
        <taxon>Eukaryota</taxon>
        <taxon>Viridiplantae</taxon>
        <taxon>Streptophyta</taxon>
        <taxon>Embryophyta</taxon>
        <taxon>Bryophyta</taxon>
        <taxon>Sphagnophytina</taxon>
        <taxon>Sphagnopsida</taxon>
        <taxon>Sphagnales</taxon>
        <taxon>Sphagnaceae</taxon>
        <taxon>Sphagnum</taxon>
    </lineage>
</organism>
<comment type="pathway">
    <text evidence="1">Nucleotide-sugar biosynthesis; UDP-N-acetyl-alpha-D-glucosamine biosynthesis; N-acetyl-alpha-D-glucosamine 1-phosphate from alpha-D-glucosamine 6-phosphate (route I): step 1/2.</text>
</comment>
<dbReference type="InterPro" id="IPR000182">
    <property type="entry name" value="GNAT_dom"/>
</dbReference>
<dbReference type="SUPFAM" id="SSF55729">
    <property type="entry name" value="Acyl-CoA N-acyltransferases (Nat)"/>
    <property type="match status" value="1"/>
</dbReference>
<keyword evidence="1" id="KW-0012">Acyltransferase</keyword>
<evidence type="ECO:0000313" key="4">
    <source>
        <dbReference type="Proteomes" id="UP001497444"/>
    </source>
</evidence>
<reference evidence="3" key="1">
    <citation type="submission" date="2024-02" db="EMBL/GenBank/DDBJ databases">
        <authorList>
            <consortium name="ELIXIR-Norway"/>
            <consortium name="Elixir Norway"/>
        </authorList>
    </citation>
    <scope>NUCLEOTIDE SEQUENCE</scope>
</reference>
<proteinExistence type="inferred from homology"/>
<dbReference type="Gene3D" id="3.40.630.30">
    <property type="match status" value="1"/>
</dbReference>
<gene>
    <name evidence="3" type="ORF">CSSPJE1EN1_LOCUS4567</name>
</gene>
<dbReference type="EC" id="2.3.1.4" evidence="1"/>
<dbReference type="Pfam" id="PF00583">
    <property type="entry name" value="Acetyltransf_1"/>
    <property type="match status" value="1"/>
</dbReference>
<comment type="subunit">
    <text evidence="1">Homodimer.</text>
</comment>
<dbReference type="Proteomes" id="UP001497444">
    <property type="component" value="Chromosome 12"/>
</dbReference>
<dbReference type="PANTHER" id="PTHR13355:SF11">
    <property type="entry name" value="GLUCOSAMINE 6-PHOSPHATE N-ACETYLTRANSFERASE"/>
    <property type="match status" value="1"/>
</dbReference>
<dbReference type="InterPro" id="IPR039143">
    <property type="entry name" value="GNPNAT1-like"/>
</dbReference>
<keyword evidence="4" id="KW-1185">Reference proteome</keyword>
<accession>A0ABP0VX57</accession>